<protein>
    <recommendedName>
        <fullName evidence="2">PDZ domain-containing protein</fullName>
    </recommendedName>
</protein>
<dbReference type="AlphaFoldDB" id="X1KDE3"/>
<dbReference type="Pfam" id="PF13180">
    <property type="entry name" value="PDZ_2"/>
    <property type="match status" value="1"/>
</dbReference>
<name>X1KDE3_9ZZZZ</name>
<dbReference type="EMBL" id="BARV01008550">
    <property type="protein sequence ID" value="GAI05027.1"/>
    <property type="molecule type" value="Genomic_DNA"/>
</dbReference>
<dbReference type="PROSITE" id="PS50106">
    <property type="entry name" value="PDZ"/>
    <property type="match status" value="1"/>
</dbReference>
<organism evidence="3">
    <name type="scientific">marine sediment metagenome</name>
    <dbReference type="NCBI Taxonomy" id="412755"/>
    <lineage>
        <taxon>unclassified sequences</taxon>
        <taxon>metagenomes</taxon>
        <taxon>ecological metagenomes</taxon>
    </lineage>
</organism>
<dbReference type="PANTHER" id="PTHR22939">
    <property type="entry name" value="SERINE PROTEASE FAMILY S1C HTRA-RELATED"/>
    <property type="match status" value="1"/>
</dbReference>
<dbReference type="Gene3D" id="2.30.42.10">
    <property type="match status" value="1"/>
</dbReference>
<comment type="caution">
    <text evidence="3">The sequence shown here is derived from an EMBL/GenBank/DDBJ whole genome shotgun (WGS) entry which is preliminary data.</text>
</comment>
<feature type="non-terminal residue" evidence="3">
    <location>
        <position position="1"/>
    </location>
</feature>
<dbReference type="InterPro" id="IPR001478">
    <property type="entry name" value="PDZ"/>
</dbReference>
<evidence type="ECO:0000313" key="3">
    <source>
        <dbReference type="EMBL" id="GAI05027.1"/>
    </source>
</evidence>
<gene>
    <name evidence="3" type="ORF">S06H3_17154</name>
</gene>
<sequence length="119" mass="12517">AVSSNKVKRVAASLIAQGSFDYPWLGVVITDLTPQIVQTKALETANGVLVTEIAANSPAEAAGIEAEDIIVAIDGVTIRDVATLTSYLGEHKSPGEIATITLIRDTTELELSLEIGKRT</sequence>
<dbReference type="SUPFAM" id="SSF50156">
    <property type="entry name" value="PDZ domain-like"/>
    <property type="match status" value="1"/>
</dbReference>
<dbReference type="InterPro" id="IPR036034">
    <property type="entry name" value="PDZ_sf"/>
</dbReference>
<feature type="domain" description="PDZ" evidence="2">
    <location>
        <begin position="9"/>
        <end position="81"/>
    </location>
</feature>
<accession>X1KDE3</accession>
<reference evidence="3" key="1">
    <citation type="journal article" date="2014" name="Front. Microbiol.">
        <title>High frequency of phylogenetically diverse reductive dehalogenase-homologous genes in deep subseafloor sedimentary metagenomes.</title>
        <authorList>
            <person name="Kawai M."/>
            <person name="Futagami T."/>
            <person name="Toyoda A."/>
            <person name="Takaki Y."/>
            <person name="Nishi S."/>
            <person name="Hori S."/>
            <person name="Arai W."/>
            <person name="Tsubouchi T."/>
            <person name="Morono Y."/>
            <person name="Uchiyama I."/>
            <person name="Ito T."/>
            <person name="Fujiyama A."/>
            <person name="Inagaki F."/>
            <person name="Takami H."/>
        </authorList>
    </citation>
    <scope>NUCLEOTIDE SEQUENCE</scope>
    <source>
        <strain evidence="3">Expedition CK06-06</strain>
    </source>
</reference>
<evidence type="ECO:0000259" key="2">
    <source>
        <dbReference type="PROSITE" id="PS50106"/>
    </source>
</evidence>
<comment type="similarity">
    <text evidence="1">Belongs to the peptidase S1C family.</text>
</comment>
<dbReference type="PANTHER" id="PTHR22939:SF129">
    <property type="entry name" value="SERINE PROTEASE HTRA2, MITOCHONDRIAL"/>
    <property type="match status" value="1"/>
</dbReference>
<dbReference type="SMART" id="SM00228">
    <property type="entry name" value="PDZ"/>
    <property type="match status" value="1"/>
</dbReference>
<evidence type="ECO:0000256" key="1">
    <source>
        <dbReference type="ARBA" id="ARBA00010541"/>
    </source>
</evidence>
<proteinExistence type="inferred from homology"/>